<dbReference type="RefSeq" id="WP_155467146.1">
    <property type="nucleotide sequence ID" value="NZ_WNKY01000046.1"/>
</dbReference>
<dbReference type="PANTHER" id="PTHR35936:SF19">
    <property type="entry name" value="AMINO-ACID-BINDING PROTEIN YXEM-RELATED"/>
    <property type="match status" value="1"/>
</dbReference>
<evidence type="ECO:0000256" key="1">
    <source>
        <dbReference type="ARBA" id="ARBA00022729"/>
    </source>
</evidence>
<dbReference type="PANTHER" id="PTHR35936">
    <property type="entry name" value="MEMBRANE-BOUND LYTIC MUREIN TRANSGLYCOSYLASE F"/>
    <property type="match status" value="1"/>
</dbReference>
<keyword evidence="1 2" id="KW-0732">Signal</keyword>
<accession>A0A6L6PPS7</accession>
<gene>
    <name evidence="4" type="ORF">GM676_26205</name>
</gene>
<sequence length="277" mass="30870">MTKRTVLLALCLPLACAQAAATDSACPPATVGVSDLGYSSYQDGDVIRGISIDVVEELQRRSGCKLSVLWYPRSRLYAQFFSGQLGLTGASLRTPERDRYGTLLPYTYSRFELVLLNREAGKFHSLAEFVERSTARLNVIRGIFYNAAIQAQFDRLQQQGRLEYVNDFGVVFRKILAGRAEGTLAPLTIHMQNQRQFGLVGQMSATTVAEAPRTLLGLYVSNKVPPEVLQRYANALRSIVADGSIQKFYEHYLDADAMQRLYLDGPREILDALPPPR</sequence>
<dbReference type="Proteomes" id="UP000475582">
    <property type="component" value="Unassembled WGS sequence"/>
</dbReference>
<name>A0A6L6PPS7_9BURK</name>
<dbReference type="SMART" id="SM00062">
    <property type="entry name" value="PBPb"/>
    <property type="match status" value="1"/>
</dbReference>
<protein>
    <submittedName>
        <fullName evidence="4">Transporter substrate-binding domain-containing protein</fullName>
    </submittedName>
</protein>
<evidence type="ECO:0000313" key="5">
    <source>
        <dbReference type="Proteomes" id="UP000475582"/>
    </source>
</evidence>
<keyword evidence="5" id="KW-1185">Reference proteome</keyword>
<evidence type="ECO:0000259" key="3">
    <source>
        <dbReference type="SMART" id="SM00062"/>
    </source>
</evidence>
<proteinExistence type="predicted"/>
<dbReference type="Pfam" id="PF00497">
    <property type="entry name" value="SBP_bac_3"/>
    <property type="match status" value="1"/>
</dbReference>
<dbReference type="InterPro" id="IPR001638">
    <property type="entry name" value="Solute-binding_3/MltF_N"/>
</dbReference>
<dbReference type="Gene3D" id="3.40.190.10">
    <property type="entry name" value="Periplasmic binding protein-like II"/>
    <property type="match status" value="2"/>
</dbReference>
<comment type="caution">
    <text evidence="4">The sequence shown here is derived from an EMBL/GenBank/DDBJ whole genome shotgun (WGS) entry which is preliminary data.</text>
</comment>
<reference evidence="4 5" key="1">
    <citation type="submission" date="2019-11" db="EMBL/GenBank/DDBJ databases">
        <title>Type strains purchased from KCTC, JCM and DSMZ.</title>
        <authorList>
            <person name="Lu H."/>
        </authorList>
    </citation>
    <scope>NUCLEOTIDE SEQUENCE [LARGE SCALE GENOMIC DNA]</scope>
    <source>
        <strain evidence="4 5">KCTC 22382</strain>
    </source>
</reference>
<organism evidence="4 5">
    <name type="scientific">Duganella radicis</name>
    <dbReference type="NCBI Taxonomy" id="551988"/>
    <lineage>
        <taxon>Bacteria</taxon>
        <taxon>Pseudomonadati</taxon>
        <taxon>Pseudomonadota</taxon>
        <taxon>Betaproteobacteria</taxon>
        <taxon>Burkholderiales</taxon>
        <taxon>Oxalobacteraceae</taxon>
        <taxon>Telluria group</taxon>
        <taxon>Duganella</taxon>
    </lineage>
</organism>
<dbReference type="OrthoDB" id="8777360at2"/>
<evidence type="ECO:0000313" key="4">
    <source>
        <dbReference type="EMBL" id="MTV41060.1"/>
    </source>
</evidence>
<feature type="chain" id="PRO_5027045984" evidence="2">
    <location>
        <begin position="20"/>
        <end position="277"/>
    </location>
</feature>
<evidence type="ECO:0000256" key="2">
    <source>
        <dbReference type="SAM" id="SignalP"/>
    </source>
</evidence>
<feature type="domain" description="Solute-binding protein family 3/N-terminal" evidence="3">
    <location>
        <begin position="28"/>
        <end position="256"/>
    </location>
</feature>
<feature type="signal peptide" evidence="2">
    <location>
        <begin position="1"/>
        <end position="19"/>
    </location>
</feature>
<dbReference type="EMBL" id="WNKY01000046">
    <property type="protein sequence ID" value="MTV41060.1"/>
    <property type="molecule type" value="Genomic_DNA"/>
</dbReference>
<dbReference type="AlphaFoldDB" id="A0A6L6PPS7"/>
<dbReference type="SUPFAM" id="SSF53850">
    <property type="entry name" value="Periplasmic binding protein-like II"/>
    <property type="match status" value="1"/>
</dbReference>